<comment type="similarity">
    <text evidence="1">Belongs to the C/M/P thioester hydrolase family.</text>
</comment>
<accession>A0A9Q8TY91</accession>
<evidence type="ECO:0000256" key="8">
    <source>
        <dbReference type="ARBA" id="ARBA00079653"/>
    </source>
</evidence>
<dbReference type="Pfam" id="PF02551">
    <property type="entry name" value="Acyl_CoA_thio"/>
    <property type="match status" value="1"/>
</dbReference>
<evidence type="ECO:0000256" key="2">
    <source>
        <dbReference type="ARBA" id="ARBA00011881"/>
    </source>
</evidence>
<evidence type="ECO:0000256" key="1">
    <source>
        <dbReference type="ARBA" id="ARBA00006538"/>
    </source>
</evidence>
<dbReference type="Pfam" id="PF13622">
    <property type="entry name" value="4HBT_3"/>
    <property type="match status" value="1"/>
</dbReference>
<keyword evidence="4" id="KW-0443">Lipid metabolism</keyword>
<comment type="subunit">
    <text evidence="2">Homotetramer.</text>
</comment>
<dbReference type="AlphaFoldDB" id="A0A9Q8TY91"/>
<gene>
    <name evidence="11" type="ORF">M9B40_04680</name>
</gene>
<proteinExistence type="inferred from homology"/>
<evidence type="ECO:0000313" key="12">
    <source>
        <dbReference type="Proteomes" id="UP001056381"/>
    </source>
</evidence>
<evidence type="ECO:0000256" key="7">
    <source>
        <dbReference type="ARBA" id="ARBA00071120"/>
    </source>
</evidence>
<dbReference type="EC" id="3.1.2.20" evidence="5"/>
<evidence type="ECO:0000259" key="9">
    <source>
        <dbReference type="Pfam" id="PF02551"/>
    </source>
</evidence>
<dbReference type="InterPro" id="IPR003703">
    <property type="entry name" value="Acyl_CoA_thio"/>
</dbReference>
<evidence type="ECO:0000256" key="3">
    <source>
        <dbReference type="ARBA" id="ARBA00022801"/>
    </source>
</evidence>
<reference evidence="11" key="1">
    <citation type="submission" date="2022-05" db="EMBL/GenBank/DDBJ databases">
        <title>Single-amplified genomics reveal most streamlined microbe among free-living bacteria.</title>
        <authorList>
            <person name="Roda-Garcia J."/>
            <person name="Haro-Moreno J.M."/>
            <person name="Rodriguez-Valera F."/>
            <person name="Almagro-Moreno S."/>
            <person name="Lopez-Perez M."/>
        </authorList>
    </citation>
    <scope>NUCLEOTIDE SEQUENCE</scope>
    <source>
        <strain evidence="11">TMED112-D2-2</strain>
    </source>
</reference>
<comment type="catalytic activity">
    <reaction evidence="6">
        <text>a fatty acyl-CoA + H2O = a fatty acid + CoA + H(+)</text>
        <dbReference type="Rhea" id="RHEA:16781"/>
        <dbReference type="ChEBI" id="CHEBI:15377"/>
        <dbReference type="ChEBI" id="CHEBI:15378"/>
        <dbReference type="ChEBI" id="CHEBI:28868"/>
        <dbReference type="ChEBI" id="CHEBI:57287"/>
        <dbReference type="ChEBI" id="CHEBI:77636"/>
        <dbReference type="EC" id="3.1.2.20"/>
    </reaction>
    <physiologicalReaction direction="left-to-right" evidence="6">
        <dbReference type="Rhea" id="RHEA:16782"/>
    </physiologicalReaction>
</comment>
<dbReference type="GO" id="GO:0005829">
    <property type="term" value="C:cytosol"/>
    <property type="evidence" value="ECO:0007669"/>
    <property type="project" value="TreeGrafter"/>
</dbReference>
<dbReference type="GO" id="GO:0006637">
    <property type="term" value="P:acyl-CoA metabolic process"/>
    <property type="evidence" value="ECO:0007669"/>
    <property type="project" value="InterPro"/>
</dbReference>
<dbReference type="PANTHER" id="PTHR11066:SF34">
    <property type="entry name" value="ACYL-COENZYME A THIOESTERASE 8"/>
    <property type="match status" value="1"/>
</dbReference>
<dbReference type="FunFam" id="2.40.160.210:FF:000001">
    <property type="entry name" value="Acyl-CoA thioesterase II"/>
    <property type="match status" value="1"/>
</dbReference>
<name>A0A9Q8TY91_9GAMM</name>
<evidence type="ECO:0000256" key="6">
    <source>
        <dbReference type="ARBA" id="ARBA00050943"/>
    </source>
</evidence>
<organism evidence="11 12">
    <name type="scientific">SAR86 cluster bacterium</name>
    <dbReference type="NCBI Taxonomy" id="2030880"/>
    <lineage>
        <taxon>Bacteria</taxon>
        <taxon>Pseudomonadati</taxon>
        <taxon>Pseudomonadota</taxon>
        <taxon>Gammaproteobacteria</taxon>
        <taxon>SAR86 cluster</taxon>
    </lineage>
</organism>
<protein>
    <recommendedName>
        <fullName evidence="7">Acyl-CoA thioesterase 2</fullName>
        <ecNumber evidence="5">3.1.2.20</ecNumber>
    </recommendedName>
    <alternativeName>
        <fullName evidence="8">Thioesterase II</fullName>
    </alternativeName>
</protein>
<dbReference type="InterPro" id="IPR025652">
    <property type="entry name" value="TesB_C"/>
</dbReference>
<dbReference type="InterPro" id="IPR042171">
    <property type="entry name" value="Acyl-CoA_hotdog"/>
</dbReference>
<sequence>MDQEKLKKIDNRFQSVLDRLSLEKLDTYLYRFKGKNAGIQRIYGGQVIAQAYIAANSTLDEDVHLHSLHAYFLRPGVIKQPVLFSVDPIRDGRSFFTRTVKAIQNNEVIFTMSVSFHKHEEGFSHSIDMPDIPGPDELKTEIEMREENIDLIPEDLRPFFLKEREISLKIVEWNDVFDPQKLPPVRNLWMKPNGKLPDKNEIHHAFLSYVSDSGLLAPCLYPHGLSYMSPNLMMASLDHTMWFHKQNFRWDDWILYSTDSPYTGNARGLGRGTFFTREGDVVSSVTQEGLLRIKTS</sequence>
<feature type="domain" description="Acyl-CoA thioesterase 2 C-terminal" evidence="9">
    <location>
        <begin position="160"/>
        <end position="290"/>
    </location>
</feature>
<dbReference type="CDD" id="cd03444">
    <property type="entry name" value="Thioesterase_II_repeat1"/>
    <property type="match status" value="1"/>
</dbReference>
<dbReference type="Proteomes" id="UP001056381">
    <property type="component" value="Chromosome"/>
</dbReference>
<feature type="domain" description="Acyl-CoA thioesterase-like N-terminal HotDog" evidence="10">
    <location>
        <begin position="39"/>
        <end position="117"/>
    </location>
</feature>
<evidence type="ECO:0000256" key="4">
    <source>
        <dbReference type="ARBA" id="ARBA00023098"/>
    </source>
</evidence>
<dbReference type="GO" id="GO:0047617">
    <property type="term" value="F:fatty acyl-CoA hydrolase activity"/>
    <property type="evidence" value="ECO:0007669"/>
    <property type="project" value="UniProtKB-EC"/>
</dbReference>
<dbReference type="CDD" id="cd03445">
    <property type="entry name" value="Thioesterase_II_repeat2"/>
    <property type="match status" value="1"/>
</dbReference>
<dbReference type="Gene3D" id="2.40.160.210">
    <property type="entry name" value="Acyl-CoA thioesterase, double hotdog domain"/>
    <property type="match status" value="1"/>
</dbReference>
<keyword evidence="3" id="KW-0378">Hydrolase</keyword>
<evidence type="ECO:0000259" key="10">
    <source>
        <dbReference type="Pfam" id="PF13622"/>
    </source>
</evidence>
<dbReference type="EMBL" id="CP097966">
    <property type="protein sequence ID" value="URQ63021.1"/>
    <property type="molecule type" value="Genomic_DNA"/>
</dbReference>
<dbReference type="InterPro" id="IPR049449">
    <property type="entry name" value="TesB_ACOT8-like_N"/>
</dbReference>
<dbReference type="GO" id="GO:0009062">
    <property type="term" value="P:fatty acid catabolic process"/>
    <property type="evidence" value="ECO:0007669"/>
    <property type="project" value="TreeGrafter"/>
</dbReference>
<dbReference type="PANTHER" id="PTHR11066">
    <property type="entry name" value="ACYL-COA THIOESTERASE"/>
    <property type="match status" value="1"/>
</dbReference>
<keyword evidence="12" id="KW-1185">Reference proteome</keyword>
<dbReference type="SUPFAM" id="SSF54637">
    <property type="entry name" value="Thioesterase/thiol ester dehydrase-isomerase"/>
    <property type="match status" value="2"/>
</dbReference>
<evidence type="ECO:0000256" key="5">
    <source>
        <dbReference type="ARBA" id="ARBA00038894"/>
    </source>
</evidence>
<dbReference type="InterPro" id="IPR029069">
    <property type="entry name" value="HotDog_dom_sf"/>
</dbReference>
<evidence type="ECO:0000313" key="11">
    <source>
        <dbReference type="EMBL" id="URQ63021.1"/>
    </source>
</evidence>